<evidence type="ECO:0000313" key="2">
    <source>
        <dbReference type="EMBL" id="KIK72213.1"/>
    </source>
</evidence>
<accession>A0A0D0C974</accession>
<feature type="region of interest" description="Disordered" evidence="1">
    <location>
        <begin position="1"/>
        <end position="26"/>
    </location>
</feature>
<reference evidence="3" key="2">
    <citation type="submission" date="2015-01" db="EMBL/GenBank/DDBJ databases">
        <title>Evolutionary Origins and Diversification of the Mycorrhizal Mutualists.</title>
        <authorList>
            <consortium name="DOE Joint Genome Institute"/>
            <consortium name="Mycorrhizal Genomics Consortium"/>
            <person name="Kohler A."/>
            <person name="Kuo A."/>
            <person name="Nagy L.G."/>
            <person name="Floudas D."/>
            <person name="Copeland A."/>
            <person name="Barry K.W."/>
            <person name="Cichocki N."/>
            <person name="Veneault-Fourrey C."/>
            <person name="LaButti K."/>
            <person name="Lindquist E.A."/>
            <person name="Lipzen A."/>
            <person name="Lundell T."/>
            <person name="Morin E."/>
            <person name="Murat C."/>
            <person name="Riley R."/>
            <person name="Ohm R."/>
            <person name="Sun H."/>
            <person name="Tunlid A."/>
            <person name="Henrissat B."/>
            <person name="Grigoriev I.V."/>
            <person name="Hibbett D.S."/>
            <person name="Martin F."/>
        </authorList>
    </citation>
    <scope>NUCLEOTIDE SEQUENCE [LARGE SCALE GENOMIC DNA]</scope>
    <source>
        <strain evidence="3">Ve08.2h10</strain>
    </source>
</reference>
<evidence type="ECO:0000256" key="1">
    <source>
        <dbReference type="SAM" id="MobiDB-lite"/>
    </source>
</evidence>
<feature type="compositionally biased region" description="Basic and acidic residues" evidence="1">
    <location>
        <begin position="1"/>
        <end position="20"/>
    </location>
</feature>
<dbReference type="InParanoid" id="A0A0D0C974"/>
<dbReference type="EMBL" id="KN831097">
    <property type="protein sequence ID" value="KIK72213.1"/>
    <property type="molecule type" value="Genomic_DNA"/>
</dbReference>
<reference evidence="2 3" key="1">
    <citation type="submission" date="2014-04" db="EMBL/GenBank/DDBJ databases">
        <authorList>
            <consortium name="DOE Joint Genome Institute"/>
            <person name="Kuo A."/>
            <person name="Kohler A."/>
            <person name="Jargeat P."/>
            <person name="Nagy L.G."/>
            <person name="Floudas D."/>
            <person name="Copeland A."/>
            <person name="Barry K.W."/>
            <person name="Cichocki N."/>
            <person name="Veneault-Fourrey C."/>
            <person name="LaButti K."/>
            <person name="Lindquist E.A."/>
            <person name="Lipzen A."/>
            <person name="Lundell T."/>
            <person name="Morin E."/>
            <person name="Murat C."/>
            <person name="Sun H."/>
            <person name="Tunlid A."/>
            <person name="Henrissat B."/>
            <person name="Grigoriev I.V."/>
            <person name="Hibbett D.S."/>
            <person name="Martin F."/>
            <person name="Nordberg H.P."/>
            <person name="Cantor M.N."/>
            <person name="Hua S.X."/>
        </authorList>
    </citation>
    <scope>NUCLEOTIDE SEQUENCE [LARGE SCALE GENOMIC DNA]</scope>
    <source>
        <strain evidence="2 3">Ve08.2h10</strain>
    </source>
</reference>
<dbReference type="AlphaFoldDB" id="A0A0D0C974"/>
<gene>
    <name evidence="2" type="ORF">PAXRUDRAFT_22257</name>
</gene>
<proteinExistence type="predicted"/>
<keyword evidence="3" id="KW-1185">Reference proteome</keyword>
<organism evidence="2 3">
    <name type="scientific">Paxillus rubicundulus Ve08.2h10</name>
    <dbReference type="NCBI Taxonomy" id="930991"/>
    <lineage>
        <taxon>Eukaryota</taxon>
        <taxon>Fungi</taxon>
        <taxon>Dikarya</taxon>
        <taxon>Basidiomycota</taxon>
        <taxon>Agaricomycotina</taxon>
        <taxon>Agaricomycetes</taxon>
        <taxon>Agaricomycetidae</taxon>
        <taxon>Boletales</taxon>
        <taxon>Paxilineae</taxon>
        <taxon>Paxillaceae</taxon>
        <taxon>Paxillus</taxon>
    </lineage>
</organism>
<evidence type="ECO:0000313" key="3">
    <source>
        <dbReference type="Proteomes" id="UP000054538"/>
    </source>
</evidence>
<dbReference type="Proteomes" id="UP000054538">
    <property type="component" value="Unassembled WGS sequence"/>
</dbReference>
<sequence>MAADEEAKMVQDAAEGKDQRSNTVRRRSLSMGDIKGALIEYALEGVPTLLKEHLTCEYDTWEDFLEVVRTVPKEKLSIG</sequence>
<dbReference type="HOGENOM" id="CLU_2606730_0_0_1"/>
<name>A0A0D0C974_9AGAM</name>
<dbReference type="OrthoDB" id="2678560at2759"/>
<protein>
    <submittedName>
        <fullName evidence="2">Uncharacterized protein</fullName>
    </submittedName>
</protein>